<dbReference type="GO" id="GO:0008076">
    <property type="term" value="C:voltage-gated potassium channel complex"/>
    <property type="evidence" value="ECO:0007669"/>
    <property type="project" value="TreeGrafter"/>
</dbReference>
<evidence type="ECO:0000256" key="9">
    <source>
        <dbReference type="SAM" id="MobiDB-lite"/>
    </source>
</evidence>
<dbReference type="GO" id="GO:0015269">
    <property type="term" value="F:calcium-activated potassium channel activity"/>
    <property type="evidence" value="ECO:0007669"/>
    <property type="project" value="InterPro"/>
</dbReference>
<feature type="transmembrane region" description="Helical" evidence="10">
    <location>
        <begin position="162"/>
        <end position="184"/>
    </location>
</feature>
<name>A0AAD9IYB4_9ANNE</name>
<evidence type="ECO:0000313" key="11">
    <source>
        <dbReference type="EMBL" id="KAK2142954.1"/>
    </source>
</evidence>
<reference evidence="11" key="1">
    <citation type="journal article" date="2023" name="Mol. Biol. Evol.">
        <title>Third-Generation Sequencing Reveals the Adaptive Role of the Epigenome in Three Deep-Sea Polychaetes.</title>
        <authorList>
            <person name="Perez M."/>
            <person name="Aroh O."/>
            <person name="Sun Y."/>
            <person name="Lan Y."/>
            <person name="Juniper S.K."/>
            <person name="Young C.R."/>
            <person name="Angers B."/>
            <person name="Qian P.Y."/>
        </authorList>
    </citation>
    <scope>NUCLEOTIDE SEQUENCE</scope>
    <source>
        <strain evidence="11">P08H-3</strain>
    </source>
</reference>
<gene>
    <name evidence="11" type="ORF">LSH36_892g00013</name>
</gene>
<keyword evidence="12" id="KW-1185">Reference proteome</keyword>
<comment type="caution">
    <text evidence="11">The sequence shown here is derived from an EMBL/GenBank/DDBJ whole genome shotgun (WGS) entry which is preliminary data.</text>
</comment>
<feature type="compositionally biased region" description="Polar residues" evidence="9">
    <location>
        <begin position="224"/>
        <end position="256"/>
    </location>
</feature>
<evidence type="ECO:0000256" key="1">
    <source>
        <dbReference type="ARBA" id="ARBA00004141"/>
    </source>
</evidence>
<evidence type="ECO:0000256" key="10">
    <source>
        <dbReference type="SAM" id="Phobius"/>
    </source>
</evidence>
<dbReference type="Pfam" id="PF03185">
    <property type="entry name" value="CaKB"/>
    <property type="match status" value="1"/>
</dbReference>
<dbReference type="GO" id="GO:0005513">
    <property type="term" value="P:detection of calcium ion"/>
    <property type="evidence" value="ECO:0007669"/>
    <property type="project" value="TreeGrafter"/>
</dbReference>
<sequence length="256" mass="28325">MRKVKLVLGLGIVLGVVGGTFLAAFGVLYVKPYMEIRTMERGLCVTVLQELHGTEMVRCHCADDGSTCLSKYPCLRVWVNLTTSDGVLHSNVTLYDSHETFGLQATTLQCSYHKCDRDPRKNLQAVEAYSNLVGDAGTQYECYYEPSDRTYAIKAIVTKVTIIHCMLWPSLALLIGFIILLVYLNDPSQAQHHFNSLERPWLRQQTRYECIVNPGEANAAAAISSPNNDVSAHAPQQSRSTQNLATSSSTPVAQLI</sequence>
<keyword evidence="5" id="KW-0406">Ion transport</keyword>
<dbReference type="Proteomes" id="UP001208570">
    <property type="component" value="Unassembled WGS sequence"/>
</dbReference>
<accession>A0AAD9IYB4</accession>
<keyword evidence="4 10" id="KW-1133">Transmembrane helix</keyword>
<feature type="transmembrane region" description="Helical" evidence="10">
    <location>
        <begin position="6"/>
        <end position="30"/>
    </location>
</feature>
<keyword evidence="7" id="KW-0325">Glycoprotein</keyword>
<evidence type="ECO:0000256" key="4">
    <source>
        <dbReference type="ARBA" id="ARBA00022989"/>
    </source>
</evidence>
<evidence type="ECO:0000256" key="3">
    <source>
        <dbReference type="ARBA" id="ARBA00022692"/>
    </source>
</evidence>
<keyword evidence="2" id="KW-0813">Transport</keyword>
<dbReference type="AlphaFoldDB" id="A0AAD9IYB4"/>
<keyword evidence="6 10" id="KW-0472">Membrane</keyword>
<evidence type="ECO:0000256" key="2">
    <source>
        <dbReference type="ARBA" id="ARBA00022448"/>
    </source>
</evidence>
<keyword evidence="3 10" id="KW-0812">Transmembrane</keyword>
<evidence type="ECO:0000256" key="8">
    <source>
        <dbReference type="ARBA" id="ARBA00023303"/>
    </source>
</evidence>
<organism evidence="11 12">
    <name type="scientific">Paralvinella palmiformis</name>
    <dbReference type="NCBI Taxonomy" id="53620"/>
    <lineage>
        <taxon>Eukaryota</taxon>
        <taxon>Metazoa</taxon>
        <taxon>Spiralia</taxon>
        <taxon>Lophotrochozoa</taxon>
        <taxon>Annelida</taxon>
        <taxon>Polychaeta</taxon>
        <taxon>Sedentaria</taxon>
        <taxon>Canalipalpata</taxon>
        <taxon>Terebellida</taxon>
        <taxon>Terebelliformia</taxon>
        <taxon>Alvinellidae</taxon>
        <taxon>Paralvinella</taxon>
    </lineage>
</organism>
<keyword evidence="8" id="KW-0407">Ion channel</keyword>
<proteinExistence type="predicted"/>
<evidence type="ECO:0000256" key="5">
    <source>
        <dbReference type="ARBA" id="ARBA00023065"/>
    </source>
</evidence>
<evidence type="ECO:0000256" key="6">
    <source>
        <dbReference type="ARBA" id="ARBA00023136"/>
    </source>
</evidence>
<dbReference type="PANTHER" id="PTHR10258">
    <property type="entry name" value="CALCIUM-ACTIVATED POTASSIUM CHANNEL SUBUNIT BETA"/>
    <property type="match status" value="1"/>
</dbReference>
<dbReference type="InterPro" id="IPR003930">
    <property type="entry name" value="K_chnl_Ca-activ_BK_bsu"/>
</dbReference>
<evidence type="ECO:0000313" key="12">
    <source>
        <dbReference type="Proteomes" id="UP001208570"/>
    </source>
</evidence>
<protein>
    <submittedName>
        <fullName evidence="11">Uncharacterized protein</fullName>
    </submittedName>
</protein>
<feature type="region of interest" description="Disordered" evidence="9">
    <location>
        <begin position="223"/>
        <end position="256"/>
    </location>
</feature>
<evidence type="ECO:0000256" key="7">
    <source>
        <dbReference type="ARBA" id="ARBA00023180"/>
    </source>
</evidence>
<dbReference type="PANTHER" id="PTHR10258:SF8">
    <property type="entry name" value="CALCIUM-ACTIVATED POTASSIUM CHANNEL BK ALPHA SUBUNIT DOMAIN-CONTAINING PROTEIN"/>
    <property type="match status" value="1"/>
</dbReference>
<dbReference type="GO" id="GO:0015459">
    <property type="term" value="F:potassium channel regulator activity"/>
    <property type="evidence" value="ECO:0007669"/>
    <property type="project" value="TreeGrafter"/>
</dbReference>
<comment type="subcellular location">
    <subcellularLocation>
        <location evidence="1">Membrane</location>
        <topology evidence="1">Multi-pass membrane protein</topology>
    </subcellularLocation>
</comment>
<dbReference type="EMBL" id="JAODUP010000893">
    <property type="protein sequence ID" value="KAK2142954.1"/>
    <property type="molecule type" value="Genomic_DNA"/>
</dbReference>